<accession>A0A0V1KA28</accession>
<comment type="caution">
    <text evidence="1">The sequence shown here is derived from an EMBL/GenBank/DDBJ whole genome shotgun (WGS) entry which is preliminary data.</text>
</comment>
<protein>
    <submittedName>
        <fullName evidence="1">Uncharacterized protein</fullName>
    </submittedName>
</protein>
<sequence length="257" mass="29083">MQPIFAICQEEAIVASAEQSVNRSVPGFYTGESHHLQKSEWFFSLREQSQDLEIPEQFKTTKSVERLVLQRMWQRAVEMILNLFMEALYAPEVSLAVQVTTKFLISKCWKAQVLDIHAAELTVHEVYLFCEDGFLPPISASYATLRLKFHGTVSQSQHGLFYIPLPNGPTSAAHCESSTHKMEIHHGTSSMECRMLGTDRADCEGIVEESVRIAGSLMKKTKLKTRTCFLKMEFQQATAVMDRVNGIFPTENEEEGT</sequence>
<name>A0A0V1KA28_TRIPS</name>
<dbReference type="EMBL" id="JYDV01000007">
    <property type="protein sequence ID" value="KRZ44050.1"/>
    <property type="molecule type" value="Genomic_DNA"/>
</dbReference>
<proteinExistence type="predicted"/>
<reference evidence="1 2" key="1">
    <citation type="submission" date="2015-01" db="EMBL/GenBank/DDBJ databases">
        <title>Evolution of Trichinella species and genotypes.</title>
        <authorList>
            <person name="Korhonen P.K."/>
            <person name="Edoardo P."/>
            <person name="Giuseppe L.R."/>
            <person name="Gasser R.B."/>
        </authorList>
    </citation>
    <scope>NUCLEOTIDE SEQUENCE [LARGE SCALE GENOMIC DNA]</scope>
    <source>
        <strain evidence="1">ISS176</strain>
    </source>
</reference>
<dbReference type="Proteomes" id="UP000054826">
    <property type="component" value="Unassembled WGS sequence"/>
</dbReference>
<dbReference type="AlphaFoldDB" id="A0A0V1KA28"/>
<evidence type="ECO:0000313" key="2">
    <source>
        <dbReference type="Proteomes" id="UP000054826"/>
    </source>
</evidence>
<gene>
    <name evidence="1" type="ORF">T4C_8723</name>
</gene>
<evidence type="ECO:0000313" key="1">
    <source>
        <dbReference type="EMBL" id="KRZ44050.1"/>
    </source>
</evidence>
<organism evidence="1 2">
    <name type="scientific">Trichinella pseudospiralis</name>
    <name type="common">Parasitic roundworm</name>
    <dbReference type="NCBI Taxonomy" id="6337"/>
    <lineage>
        <taxon>Eukaryota</taxon>
        <taxon>Metazoa</taxon>
        <taxon>Ecdysozoa</taxon>
        <taxon>Nematoda</taxon>
        <taxon>Enoplea</taxon>
        <taxon>Dorylaimia</taxon>
        <taxon>Trichinellida</taxon>
        <taxon>Trichinellidae</taxon>
        <taxon>Trichinella</taxon>
    </lineage>
</organism>